<evidence type="ECO:0000313" key="2">
    <source>
        <dbReference type="Proteomes" id="UP000830454"/>
    </source>
</evidence>
<name>A0ABY4HJD3_9FLAO</name>
<evidence type="ECO:0000313" key="1">
    <source>
        <dbReference type="EMBL" id="UOX32362.1"/>
    </source>
</evidence>
<dbReference type="RefSeq" id="WP_045967966.1">
    <property type="nucleotide sequence ID" value="NZ_CP090145.1"/>
</dbReference>
<reference evidence="1" key="2">
    <citation type="submission" date="2022-04" db="EMBL/GenBank/DDBJ databases">
        <title>Complete Genome Sequence of Flavobacterium sediminilitoris YSM-43, Isolated from a Tidal Sediment.</title>
        <authorList>
            <person name="Lee P.A."/>
        </authorList>
    </citation>
    <scope>NUCLEOTIDE SEQUENCE</scope>
    <source>
        <strain evidence="1">YSM-43</strain>
    </source>
</reference>
<dbReference type="Proteomes" id="UP000830454">
    <property type="component" value="Chromosome"/>
</dbReference>
<reference evidence="1" key="1">
    <citation type="submission" date="2021-12" db="EMBL/GenBank/DDBJ databases">
        <authorList>
            <person name="Cha I.-T."/>
            <person name="Lee K.-E."/>
            <person name="Park S.-J."/>
        </authorList>
    </citation>
    <scope>NUCLEOTIDE SEQUENCE</scope>
    <source>
        <strain evidence="1">YSM-43</strain>
    </source>
</reference>
<sequence length="88" mass="10131">MIKPSEKEIIVKYLGKQPSRSIIPVLNKKRIFNARGKSFSPKSIQDIINGKTENFKVETQIVKIVEAAQKIENDIESLKQEVFNKKFL</sequence>
<organism evidence="1 2">
    <name type="scientific">Flavobacterium sediminilitoris</name>
    <dbReference type="NCBI Taxonomy" id="2024526"/>
    <lineage>
        <taxon>Bacteria</taxon>
        <taxon>Pseudomonadati</taxon>
        <taxon>Bacteroidota</taxon>
        <taxon>Flavobacteriia</taxon>
        <taxon>Flavobacteriales</taxon>
        <taxon>Flavobacteriaceae</taxon>
        <taxon>Flavobacterium</taxon>
    </lineage>
</organism>
<protein>
    <submittedName>
        <fullName evidence="1">Uncharacterized protein</fullName>
    </submittedName>
</protein>
<dbReference type="EMBL" id="CP090145">
    <property type="protein sequence ID" value="UOX32362.1"/>
    <property type="molecule type" value="Genomic_DNA"/>
</dbReference>
<keyword evidence="2" id="KW-1185">Reference proteome</keyword>
<proteinExistence type="predicted"/>
<gene>
    <name evidence="1" type="ORF">LXD69_09890</name>
</gene>
<accession>A0ABY4HJD3</accession>